<dbReference type="PANTHER" id="PTHR30388">
    <property type="entry name" value="ALDEHYDE OXIDOREDUCTASE MOLYBDENUM COFACTOR ASSEMBLY PROTEIN"/>
    <property type="match status" value="1"/>
</dbReference>
<proteinExistence type="predicted"/>
<keyword evidence="4" id="KW-1185">Reference proteome</keyword>
<name>A0A1W6B9T1_9GAMM</name>
<sequence>MQSLDQQVIDRALQWHQQGECVWLCTVLHSWGSAPRAPGALLVANQQGQFCGSLSGGCIEEDFLARLQQGSFNAASQIVRYGEGGLATSTRLPCGGVLDVLIERLLPDAASLSHLRRLQQALAGGDRLCKQIVIGQSAQLETGSDRVPRALCYDHDSVSLSVGSVPTLLLAGYSAVAGECLRLALMLGMQVIVCEHRDDFWQQLQDNHLPQPHLRCISQHPARYLELHGASDQTAVICATHDPRVDDLALLEAVNTPAFYLGAMGSASNSQQRLARLRRIGELDESALQRIHAPIGLPIGSKTPTEIALAIMADIVRVKNGR</sequence>
<dbReference type="InterPro" id="IPR052698">
    <property type="entry name" value="MoCofactor_Util/Proc"/>
</dbReference>
<reference evidence="3 4" key="1">
    <citation type="submission" date="2017-02" db="EMBL/GenBank/DDBJ databases">
        <title>Complete genome sequence of the drought resistance-promoting endophyte Pantoea alhagi LTYR-11Z.</title>
        <authorList>
            <person name="Zhang L."/>
        </authorList>
    </citation>
    <scope>NUCLEOTIDE SEQUENCE [LARGE SCALE GENOMIC DNA]</scope>
    <source>
        <strain evidence="3 4">LTYR-11Z</strain>
    </source>
</reference>
<feature type="domain" description="XdhC- CoxI" evidence="1">
    <location>
        <begin position="15"/>
        <end position="82"/>
    </location>
</feature>
<dbReference type="Pfam" id="PF02625">
    <property type="entry name" value="XdhC_CoxI"/>
    <property type="match status" value="1"/>
</dbReference>
<accession>A0A1W6B9T1</accession>
<evidence type="ECO:0000313" key="3">
    <source>
        <dbReference type="EMBL" id="ARJ43876.1"/>
    </source>
</evidence>
<dbReference type="KEGG" id="palh:B1H58_18690"/>
<dbReference type="InterPro" id="IPR027051">
    <property type="entry name" value="XdhC_Rossmann_dom"/>
</dbReference>
<evidence type="ECO:0000259" key="2">
    <source>
        <dbReference type="Pfam" id="PF13478"/>
    </source>
</evidence>
<dbReference type="EMBL" id="CP019706">
    <property type="protein sequence ID" value="ARJ43876.1"/>
    <property type="molecule type" value="Genomic_DNA"/>
</dbReference>
<dbReference type="Gene3D" id="3.40.50.720">
    <property type="entry name" value="NAD(P)-binding Rossmann-like Domain"/>
    <property type="match status" value="1"/>
</dbReference>
<dbReference type="STRING" id="1891675.B1H58_18690"/>
<dbReference type="AlphaFoldDB" id="A0A1W6B9T1"/>
<evidence type="ECO:0000313" key="4">
    <source>
        <dbReference type="Proteomes" id="UP000192900"/>
    </source>
</evidence>
<dbReference type="InterPro" id="IPR003777">
    <property type="entry name" value="XdhC_CoxI"/>
</dbReference>
<dbReference type="Pfam" id="PF13478">
    <property type="entry name" value="XdhC_C"/>
    <property type="match status" value="1"/>
</dbReference>
<organism evidence="3 4">
    <name type="scientific">Pantoea alhagi</name>
    <dbReference type="NCBI Taxonomy" id="1891675"/>
    <lineage>
        <taxon>Bacteria</taxon>
        <taxon>Pseudomonadati</taxon>
        <taxon>Pseudomonadota</taxon>
        <taxon>Gammaproteobacteria</taxon>
        <taxon>Enterobacterales</taxon>
        <taxon>Erwiniaceae</taxon>
        <taxon>Pantoea</taxon>
    </lineage>
</organism>
<dbReference type="PANTHER" id="PTHR30388:SF4">
    <property type="entry name" value="MOLYBDENUM COFACTOR INSERTION CHAPERONE PAOD"/>
    <property type="match status" value="1"/>
</dbReference>
<dbReference type="OrthoDB" id="9815497at2"/>
<evidence type="ECO:0000259" key="1">
    <source>
        <dbReference type="Pfam" id="PF02625"/>
    </source>
</evidence>
<dbReference type="RefSeq" id="WP_085071922.1">
    <property type="nucleotide sequence ID" value="NZ_CP019706.1"/>
</dbReference>
<protein>
    <submittedName>
        <fullName evidence="3">XshC-Cox1 family protein</fullName>
    </submittedName>
</protein>
<feature type="domain" description="XdhC Rossmann" evidence="2">
    <location>
        <begin position="168"/>
        <end position="315"/>
    </location>
</feature>
<dbReference type="Proteomes" id="UP000192900">
    <property type="component" value="Chromosome"/>
</dbReference>
<gene>
    <name evidence="3" type="ORF">B1H58_18690</name>
</gene>